<evidence type="ECO:0000259" key="3">
    <source>
        <dbReference type="PROSITE" id="PS51186"/>
    </source>
</evidence>
<dbReference type="Pfam" id="PF00583">
    <property type="entry name" value="Acetyltransf_1"/>
    <property type="match status" value="1"/>
</dbReference>
<evidence type="ECO:0000313" key="4">
    <source>
        <dbReference type="EMBL" id="MCC2177645.1"/>
    </source>
</evidence>
<sequence length="151" mass="17199">MRIRSIEAADREFFIDRCHAFYKTPACDHEIPQQNAERTFELLLHGTPYADCLIAEDENGQPCAYCLLALTWSNEAGGLCVWLEEIMVDDELRGKGIGSRLIAAVHEKYNTAARYRLEVTESNVRASALYHMLGFEDLEYRQMILDTPPLG</sequence>
<dbReference type="CDD" id="cd04301">
    <property type="entry name" value="NAT_SF"/>
    <property type="match status" value="1"/>
</dbReference>
<reference evidence="4 5" key="1">
    <citation type="submission" date="2021-10" db="EMBL/GenBank/DDBJ databases">
        <title>Anaerobic single-cell dispensing facilitates the cultivation of human gut bacteria.</title>
        <authorList>
            <person name="Afrizal A."/>
        </authorList>
    </citation>
    <scope>NUCLEOTIDE SEQUENCE [LARGE SCALE GENOMIC DNA]</scope>
    <source>
        <strain evidence="4 5">CLA-AA-H270</strain>
    </source>
</reference>
<dbReference type="GO" id="GO:0016747">
    <property type="term" value="F:acyltransferase activity, transferring groups other than amino-acyl groups"/>
    <property type="evidence" value="ECO:0007669"/>
    <property type="project" value="InterPro"/>
</dbReference>
<evidence type="ECO:0000256" key="2">
    <source>
        <dbReference type="ARBA" id="ARBA00023315"/>
    </source>
</evidence>
<dbReference type="InterPro" id="IPR016181">
    <property type="entry name" value="Acyl_CoA_acyltransferase"/>
</dbReference>
<comment type="caution">
    <text evidence="4">The sequence shown here is derived from an EMBL/GenBank/DDBJ whole genome shotgun (WGS) entry which is preliminary data.</text>
</comment>
<dbReference type="Proteomes" id="UP001298753">
    <property type="component" value="Unassembled WGS sequence"/>
</dbReference>
<keyword evidence="1" id="KW-0808">Transferase</keyword>
<keyword evidence="2" id="KW-0012">Acyltransferase</keyword>
<evidence type="ECO:0000256" key="1">
    <source>
        <dbReference type="ARBA" id="ARBA00022679"/>
    </source>
</evidence>
<dbReference type="PROSITE" id="PS51186">
    <property type="entry name" value="GNAT"/>
    <property type="match status" value="1"/>
</dbReference>
<gene>
    <name evidence="4" type="ORF">LKD22_11005</name>
</gene>
<dbReference type="PANTHER" id="PTHR43420">
    <property type="entry name" value="ACETYLTRANSFERASE"/>
    <property type="match status" value="1"/>
</dbReference>
<organism evidence="4 5">
    <name type="scientific">Agathobaculum butyriciproducens</name>
    <dbReference type="NCBI Taxonomy" id="1628085"/>
    <lineage>
        <taxon>Bacteria</taxon>
        <taxon>Bacillati</taxon>
        <taxon>Bacillota</taxon>
        <taxon>Clostridia</taxon>
        <taxon>Eubacteriales</taxon>
        <taxon>Butyricicoccaceae</taxon>
        <taxon>Agathobaculum</taxon>
    </lineage>
</organism>
<dbReference type="InterPro" id="IPR000182">
    <property type="entry name" value="GNAT_dom"/>
</dbReference>
<dbReference type="Gene3D" id="3.40.630.30">
    <property type="match status" value="1"/>
</dbReference>
<name>A0AAW4W994_9FIRM</name>
<dbReference type="EMBL" id="JAJEPX010000043">
    <property type="protein sequence ID" value="MCC2177645.1"/>
    <property type="molecule type" value="Genomic_DNA"/>
</dbReference>
<feature type="domain" description="N-acetyltransferase" evidence="3">
    <location>
        <begin position="1"/>
        <end position="151"/>
    </location>
</feature>
<dbReference type="SUPFAM" id="SSF55729">
    <property type="entry name" value="Acyl-CoA N-acyltransferases (Nat)"/>
    <property type="match status" value="1"/>
</dbReference>
<evidence type="ECO:0000313" key="5">
    <source>
        <dbReference type="Proteomes" id="UP001298753"/>
    </source>
</evidence>
<dbReference type="GeneID" id="98659450"/>
<keyword evidence="5" id="KW-1185">Reference proteome</keyword>
<proteinExistence type="predicted"/>
<dbReference type="InterPro" id="IPR050680">
    <property type="entry name" value="YpeA/RimI_acetyltransf"/>
</dbReference>
<dbReference type="AlphaFoldDB" id="A0AAW4W994"/>
<accession>A0AAW4W994</accession>
<protein>
    <submittedName>
        <fullName evidence="4">GNAT family N-acetyltransferase</fullName>
    </submittedName>
</protein>
<dbReference type="RefSeq" id="WP_227601103.1">
    <property type="nucleotide sequence ID" value="NZ_JAJEPX010000043.1"/>
</dbReference>